<gene>
    <name evidence="2" type="ordered locus">Aboo_0016</name>
</gene>
<evidence type="ECO:0000256" key="1">
    <source>
        <dbReference type="SAM" id="Phobius"/>
    </source>
</evidence>
<feature type="transmembrane region" description="Helical" evidence="1">
    <location>
        <begin position="20"/>
        <end position="40"/>
    </location>
</feature>
<dbReference type="HOGENOM" id="CLU_1891295_0_0_2"/>
<dbReference type="AlphaFoldDB" id="D3TB93"/>
<reference evidence="2" key="1">
    <citation type="submission" date="2010-02" db="EMBL/GenBank/DDBJ databases">
        <title>Complete sequence of Aciduliprofundum boonei T469.</title>
        <authorList>
            <consortium name="US DOE Joint Genome Institute"/>
            <person name="Lucas S."/>
            <person name="Copeland A."/>
            <person name="Lapidus A."/>
            <person name="Cheng J.-F."/>
            <person name="Bruce D."/>
            <person name="Goodwin L."/>
            <person name="Pitluck S."/>
            <person name="Saunders E."/>
            <person name="Detter J.C."/>
            <person name="Han C."/>
            <person name="Tapia R."/>
            <person name="Land M."/>
            <person name="Hauser L."/>
            <person name="Kyrpides N."/>
            <person name="Mikhailova N."/>
            <person name="Flores G."/>
            <person name="Reysenbach A.-L."/>
            <person name="Woyke T."/>
        </authorList>
    </citation>
    <scope>NUCLEOTIDE SEQUENCE</scope>
    <source>
        <strain evidence="2">T469</strain>
    </source>
</reference>
<protein>
    <submittedName>
        <fullName evidence="2">Uncharacterized protein</fullName>
    </submittedName>
</protein>
<evidence type="ECO:0000313" key="2">
    <source>
        <dbReference type="EMBL" id="ADD07828.1"/>
    </source>
</evidence>
<name>D3TB93_ACIB4</name>
<keyword evidence="3" id="KW-1185">Reference proteome</keyword>
<keyword evidence="1" id="KW-1133">Transmembrane helix</keyword>
<feature type="transmembrane region" description="Helical" evidence="1">
    <location>
        <begin position="88"/>
        <end position="112"/>
    </location>
</feature>
<dbReference type="KEGG" id="abi:Aboo_0016"/>
<evidence type="ECO:0000313" key="3">
    <source>
        <dbReference type="Proteomes" id="UP000001400"/>
    </source>
</evidence>
<keyword evidence="1" id="KW-0472">Membrane</keyword>
<sequence>MPVIGESSKVKSMLELLNIAKILALVMGILGFLLAAGAAWPLVYGAWSSLFGAIYWIIAAIINLMAYMRMDEFVGMVKERRYSEFYDILITWMVLTLVFGVIVGVLLLIVFIEVNELKTSSEFSTPPQAPPPPQ</sequence>
<dbReference type="EMBL" id="CP001941">
    <property type="protein sequence ID" value="ADD07828.1"/>
    <property type="molecule type" value="Genomic_DNA"/>
</dbReference>
<dbReference type="Proteomes" id="UP000001400">
    <property type="component" value="Chromosome"/>
</dbReference>
<accession>D3TB93</accession>
<proteinExistence type="predicted"/>
<organism evidence="2 3">
    <name type="scientific">Aciduliprofundum boonei (strain DSM 19572 / T469)</name>
    <dbReference type="NCBI Taxonomy" id="439481"/>
    <lineage>
        <taxon>Archaea</taxon>
        <taxon>Methanobacteriati</taxon>
        <taxon>Thermoplasmatota</taxon>
        <taxon>DHVE2 group</taxon>
        <taxon>Candidatus Aciduliprofundum</taxon>
    </lineage>
</organism>
<feature type="transmembrane region" description="Helical" evidence="1">
    <location>
        <begin position="46"/>
        <end position="67"/>
    </location>
</feature>
<keyword evidence="1" id="KW-0812">Transmembrane</keyword>